<evidence type="ECO:0000256" key="1">
    <source>
        <dbReference type="SAM" id="MobiDB-lite"/>
    </source>
</evidence>
<dbReference type="InterPro" id="IPR000477">
    <property type="entry name" value="RT_dom"/>
</dbReference>
<gene>
    <name evidence="3" type="ORF">Tci_063910</name>
</gene>
<protein>
    <submittedName>
        <fullName evidence="3">Cytochrome P450</fullName>
    </submittedName>
</protein>
<dbReference type="EMBL" id="BKCJ010010517">
    <property type="protein sequence ID" value="GEU91932.1"/>
    <property type="molecule type" value="Genomic_DNA"/>
</dbReference>
<reference evidence="3" key="1">
    <citation type="journal article" date="2019" name="Sci. Rep.">
        <title>Draft genome of Tanacetum cinerariifolium, the natural source of mosquito coil.</title>
        <authorList>
            <person name="Yamashiro T."/>
            <person name="Shiraishi A."/>
            <person name="Satake H."/>
            <person name="Nakayama K."/>
        </authorList>
    </citation>
    <scope>NUCLEOTIDE SEQUENCE</scope>
</reference>
<dbReference type="PANTHER" id="PTHR31635:SF196">
    <property type="entry name" value="REVERSE TRANSCRIPTASE DOMAIN-CONTAINING PROTEIN-RELATED"/>
    <property type="match status" value="1"/>
</dbReference>
<proteinExistence type="predicted"/>
<feature type="domain" description="Reverse transcriptase" evidence="2">
    <location>
        <begin position="326"/>
        <end position="418"/>
    </location>
</feature>
<feature type="region of interest" description="Disordered" evidence="1">
    <location>
        <begin position="224"/>
        <end position="243"/>
    </location>
</feature>
<dbReference type="AlphaFoldDB" id="A0A6L2P3T3"/>
<comment type="caution">
    <text evidence="3">The sequence shown here is derived from an EMBL/GenBank/DDBJ whole genome shotgun (WGS) entry which is preliminary data.</text>
</comment>
<sequence length="586" mass="66221">MTRTPITKKQPLTHNSLNCSSSYANILTDKKPNTACTKTIQISFPPVSNQLSNTPIIAELNFIEGAPNTHNIILDQDFIDFSIKYLGGMHLPIQLQDRNTVENAFSNTTLKAYFRTMKPWSNDIRIRNRVTWILISGFPPQLWLTDSFNAVAEQWGKIIIPEDCSARQFNRSAGKVCILTDHLEFIMATMQIPIENEIITVRVLEVECEIDTLFNGYVLDSSSDDDGYSSANKNNEDDGGEDFKDGVKVFVKESEGDENNSNEMPNLENLETNFPTAKFGVMEVKRLLARMDSNLNSISHNGTPSLQTSLLISENLDDFFLTKSLAMIIPSVVSEAQTTFIKGRQIIDGPLMVDEIISWAKVYKKKLFMLKVDFEKGFDTLSWSFLDSIMAQMGFTSKGLRQGDPLSPLLFILAIEALNVVIIKAKNRSYEGLRGLGIDSLNSSKVSLLSKWWWRFNNECDSLLGPWYNIAKLRDDLQLRGIDLPSLFKIKIGNGEIAKFWLDKWLGGPSLSETFTRLYRIEVSKDARVVNRPPRFSPFPAIVPTPMIQEPWHTASARLNLFNENSPTHPSPNVIVPSSTYRLYFS</sequence>
<dbReference type="PANTHER" id="PTHR31635">
    <property type="entry name" value="REVERSE TRANSCRIPTASE DOMAIN-CONTAINING PROTEIN-RELATED"/>
    <property type="match status" value="1"/>
</dbReference>
<evidence type="ECO:0000259" key="2">
    <source>
        <dbReference type="Pfam" id="PF00078"/>
    </source>
</evidence>
<dbReference type="Pfam" id="PF00078">
    <property type="entry name" value="RVT_1"/>
    <property type="match status" value="1"/>
</dbReference>
<name>A0A6L2P3T3_TANCI</name>
<organism evidence="3">
    <name type="scientific">Tanacetum cinerariifolium</name>
    <name type="common">Dalmatian daisy</name>
    <name type="synonym">Chrysanthemum cinerariifolium</name>
    <dbReference type="NCBI Taxonomy" id="118510"/>
    <lineage>
        <taxon>Eukaryota</taxon>
        <taxon>Viridiplantae</taxon>
        <taxon>Streptophyta</taxon>
        <taxon>Embryophyta</taxon>
        <taxon>Tracheophyta</taxon>
        <taxon>Spermatophyta</taxon>
        <taxon>Magnoliopsida</taxon>
        <taxon>eudicotyledons</taxon>
        <taxon>Gunneridae</taxon>
        <taxon>Pentapetalae</taxon>
        <taxon>asterids</taxon>
        <taxon>campanulids</taxon>
        <taxon>Asterales</taxon>
        <taxon>Asteraceae</taxon>
        <taxon>Asteroideae</taxon>
        <taxon>Anthemideae</taxon>
        <taxon>Anthemidinae</taxon>
        <taxon>Tanacetum</taxon>
    </lineage>
</organism>
<accession>A0A6L2P3T3</accession>
<evidence type="ECO:0000313" key="3">
    <source>
        <dbReference type="EMBL" id="GEU91932.1"/>
    </source>
</evidence>